<accession>A0ABN7UX24</accession>
<dbReference type="EMBL" id="CAJVQB010006851">
    <property type="protein sequence ID" value="CAG8692568.1"/>
    <property type="molecule type" value="Genomic_DNA"/>
</dbReference>
<keyword evidence="2" id="KW-1185">Reference proteome</keyword>
<reference evidence="1 2" key="1">
    <citation type="submission" date="2021-06" db="EMBL/GenBank/DDBJ databases">
        <authorList>
            <person name="Kallberg Y."/>
            <person name="Tangrot J."/>
            <person name="Rosling A."/>
        </authorList>
    </citation>
    <scope>NUCLEOTIDE SEQUENCE [LARGE SCALE GENOMIC DNA]</scope>
    <source>
        <strain evidence="1 2">120-4 pot B 10/14</strain>
    </source>
</reference>
<feature type="non-terminal residue" evidence="1">
    <location>
        <position position="1"/>
    </location>
</feature>
<evidence type="ECO:0000313" key="1">
    <source>
        <dbReference type="EMBL" id="CAG8692568.1"/>
    </source>
</evidence>
<name>A0ABN7UX24_GIGMA</name>
<proteinExistence type="predicted"/>
<dbReference type="Proteomes" id="UP000789901">
    <property type="component" value="Unassembled WGS sequence"/>
</dbReference>
<comment type="caution">
    <text evidence="1">The sequence shown here is derived from an EMBL/GenBank/DDBJ whole genome shotgun (WGS) entry which is preliminary data.</text>
</comment>
<organism evidence="1 2">
    <name type="scientific">Gigaspora margarita</name>
    <dbReference type="NCBI Taxonomy" id="4874"/>
    <lineage>
        <taxon>Eukaryota</taxon>
        <taxon>Fungi</taxon>
        <taxon>Fungi incertae sedis</taxon>
        <taxon>Mucoromycota</taxon>
        <taxon>Glomeromycotina</taxon>
        <taxon>Glomeromycetes</taxon>
        <taxon>Diversisporales</taxon>
        <taxon>Gigasporaceae</taxon>
        <taxon>Gigaspora</taxon>
    </lineage>
</organism>
<gene>
    <name evidence="1" type="ORF">GMARGA_LOCUS11611</name>
</gene>
<sequence length="95" mass="10886">GIESPKTWWVGCKLENHYLQKLALHLLAITPHSASCEHEIIQVDCENLEVKEIIDLNVFVEERVNEPNNNDVIEPEDEPDYDINEVVSAAMNNME</sequence>
<evidence type="ECO:0000313" key="2">
    <source>
        <dbReference type="Proteomes" id="UP000789901"/>
    </source>
</evidence>
<protein>
    <submittedName>
        <fullName evidence="1">16507_t:CDS:1</fullName>
    </submittedName>
</protein>